<protein>
    <submittedName>
        <fullName evidence="1">Uncharacterized protein</fullName>
    </submittedName>
</protein>
<sequence length="35" mass="3918">MAERLVTIDLRRHGDKAWSKAVVRDVIGADGEPVR</sequence>
<dbReference type="AlphaFoldDB" id="A0A2T0SBD5"/>
<gene>
    <name evidence="1" type="ORF">CLV70_104291</name>
</gene>
<proteinExistence type="predicted"/>
<organism evidence="1 2">
    <name type="scientific">Pseudosporangium ferrugineum</name>
    <dbReference type="NCBI Taxonomy" id="439699"/>
    <lineage>
        <taxon>Bacteria</taxon>
        <taxon>Bacillati</taxon>
        <taxon>Actinomycetota</taxon>
        <taxon>Actinomycetes</taxon>
        <taxon>Micromonosporales</taxon>
        <taxon>Micromonosporaceae</taxon>
        <taxon>Pseudosporangium</taxon>
    </lineage>
</organism>
<comment type="caution">
    <text evidence="1">The sequence shown here is derived from an EMBL/GenBank/DDBJ whole genome shotgun (WGS) entry which is preliminary data.</text>
</comment>
<keyword evidence="2" id="KW-1185">Reference proteome</keyword>
<evidence type="ECO:0000313" key="1">
    <source>
        <dbReference type="EMBL" id="PRY30739.1"/>
    </source>
</evidence>
<name>A0A2T0SBD5_9ACTN</name>
<evidence type="ECO:0000313" key="2">
    <source>
        <dbReference type="Proteomes" id="UP000239209"/>
    </source>
</evidence>
<reference evidence="1 2" key="1">
    <citation type="submission" date="2018-03" db="EMBL/GenBank/DDBJ databases">
        <title>Genomic Encyclopedia of Archaeal and Bacterial Type Strains, Phase II (KMG-II): from individual species to whole genera.</title>
        <authorList>
            <person name="Goeker M."/>
        </authorList>
    </citation>
    <scope>NUCLEOTIDE SEQUENCE [LARGE SCALE GENOMIC DNA]</scope>
    <source>
        <strain evidence="1 2">DSM 45348</strain>
    </source>
</reference>
<dbReference type="Proteomes" id="UP000239209">
    <property type="component" value="Unassembled WGS sequence"/>
</dbReference>
<dbReference type="EMBL" id="PVZG01000004">
    <property type="protein sequence ID" value="PRY30739.1"/>
    <property type="molecule type" value="Genomic_DNA"/>
</dbReference>
<accession>A0A2T0SBD5</accession>